<evidence type="ECO:0000313" key="2">
    <source>
        <dbReference type="EMBL" id="QDU87318.1"/>
    </source>
</evidence>
<dbReference type="KEGG" id="pnd:Pla175_06770"/>
<reference evidence="2 3" key="1">
    <citation type="submission" date="2019-02" db="EMBL/GenBank/DDBJ databases">
        <title>Deep-cultivation of Planctomycetes and their phenomic and genomic characterization uncovers novel biology.</title>
        <authorList>
            <person name="Wiegand S."/>
            <person name="Jogler M."/>
            <person name="Boedeker C."/>
            <person name="Pinto D."/>
            <person name="Vollmers J."/>
            <person name="Rivas-Marin E."/>
            <person name="Kohn T."/>
            <person name="Peeters S.H."/>
            <person name="Heuer A."/>
            <person name="Rast P."/>
            <person name="Oberbeckmann S."/>
            <person name="Bunk B."/>
            <person name="Jeske O."/>
            <person name="Meyerdierks A."/>
            <person name="Storesund J.E."/>
            <person name="Kallscheuer N."/>
            <person name="Luecker S."/>
            <person name="Lage O.M."/>
            <person name="Pohl T."/>
            <person name="Merkel B.J."/>
            <person name="Hornburger P."/>
            <person name="Mueller R.-W."/>
            <person name="Bruemmer F."/>
            <person name="Labrenz M."/>
            <person name="Spormann A.M."/>
            <person name="Op den Camp H."/>
            <person name="Overmann J."/>
            <person name="Amann R."/>
            <person name="Jetten M.S.M."/>
            <person name="Mascher T."/>
            <person name="Medema M.H."/>
            <person name="Devos D.P."/>
            <person name="Kaster A.-K."/>
            <person name="Ovreas L."/>
            <person name="Rohde M."/>
            <person name="Galperin M.Y."/>
            <person name="Jogler C."/>
        </authorList>
    </citation>
    <scope>NUCLEOTIDE SEQUENCE [LARGE SCALE GENOMIC DNA]</scope>
    <source>
        <strain evidence="2 3">Pla175</strain>
    </source>
</reference>
<dbReference type="Proteomes" id="UP000317429">
    <property type="component" value="Chromosome"/>
</dbReference>
<proteinExistence type="predicted"/>
<evidence type="ECO:0000256" key="1">
    <source>
        <dbReference type="SAM" id="MobiDB-lite"/>
    </source>
</evidence>
<dbReference type="AlphaFoldDB" id="A0A518D757"/>
<organism evidence="2 3">
    <name type="scientific">Pirellulimonas nuda</name>
    <dbReference type="NCBI Taxonomy" id="2528009"/>
    <lineage>
        <taxon>Bacteria</taxon>
        <taxon>Pseudomonadati</taxon>
        <taxon>Planctomycetota</taxon>
        <taxon>Planctomycetia</taxon>
        <taxon>Pirellulales</taxon>
        <taxon>Lacipirellulaceae</taxon>
        <taxon>Pirellulimonas</taxon>
    </lineage>
</organism>
<feature type="compositionally biased region" description="Basic residues" evidence="1">
    <location>
        <begin position="26"/>
        <end position="36"/>
    </location>
</feature>
<sequence>MGDKGSKDKGRKEVKKESQHTAKEKRALKREKKARA</sequence>
<evidence type="ECO:0000313" key="3">
    <source>
        <dbReference type="Proteomes" id="UP000317429"/>
    </source>
</evidence>
<dbReference type="EMBL" id="CP036291">
    <property type="protein sequence ID" value="QDU87318.1"/>
    <property type="molecule type" value="Genomic_DNA"/>
</dbReference>
<name>A0A518D757_9BACT</name>
<keyword evidence="3" id="KW-1185">Reference proteome</keyword>
<accession>A0A518D757</accession>
<feature type="region of interest" description="Disordered" evidence="1">
    <location>
        <begin position="1"/>
        <end position="36"/>
    </location>
</feature>
<protein>
    <submittedName>
        <fullName evidence="2">Uncharacterized protein</fullName>
    </submittedName>
</protein>
<gene>
    <name evidence="2" type="ORF">Pla175_06770</name>
</gene>
<feature type="compositionally biased region" description="Basic and acidic residues" evidence="1">
    <location>
        <begin position="1"/>
        <end position="25"/>
    </location>
</feature>